<dbReference type="GO" id="GO:0005737">
    <property type="term" value="C:cytoplasm"/>
    <property type="evidence" value="ECO:0007669"/>
    <property type="project" value="TreeGrafter"/>
</dbReference>
<dbReference type="KEGG" id="csl:COCSUDRAFT_38540"/>
<evidence type="ECO:0000313" key="4">
    <source>
        <dbReference type="Proteomes" id="UP000007264"/>
    </source>
</evidence>
<dbReference type="OrthoDB" id="37537at2759"/>
<dbReference type="InterPro" id="IPR036812">
    <property type="entry name" value="NAD(P)_OxRdtase_dom_sf"/>
</dbReference>
<evidence type="ECO:0000259" key="2">
    <source>
        <dbReference type="Pfam" id="PF00248"/>
    </source>
</evidence>
<dbReference type="STRING" id="574566.I0YK17"/>
<dbReference type="GO" id="GO:0016491">
    <property type="term" value="F:oxidoreductase activity"/>
    <property type="evidence" value="ECO:0007669"/>
    <property type="project" value="UniProtKB-KW"/>
</dbReference>
<dbReference type="Gene3D" id="3.20.20.100">
    <property type="entry name" value="NADP-dependent oxidoreductase domain"/>
    <property type="match status" value="1"/>
</dbReference>
<dbReference type="GeneID" id="17036665"/>
<dbReference type="PANTHER" id="PTHR43625:SF88">
    <property type="entry name" value="OS07G0143000 PROTEIN"/>
    <property type="match status" value="1"/>
</dbReference>
<dbReference type="EMBL" id="AGSI01000022">
    <property type="protein sequence ID" value="EIE18736.1"/>
    <property type="molecule type" value="Genomic_DNA"/>
</dbReference>
<gene>
    <name evidence="3" type="ORF">COCSUDRAFT_38540</name>
</gene>
<proteinExistence type="predicted"/>
<dbReference type="CDD" id="cd19093">
    <property type="entry name" value="AKR_AtPLR-like"/>
    <property type="match status" value="1"/>
</dbReference>
<reference evidence="3 4" key="1">
    <citation type="journal article" date="2012" name="Genome Biol.">
        <title>The genome of the polar eukaryotic microalga coccomyxa subellipsoidea reveals traits of cold adaptation.</title>
        <authorList>
            <person name="Blanc G."/>
            <person name="Agarkova I."/>
            <person name="Grimwood J."/>
            <person name="Kuo A."/>
            <person name="Brueggeman A."/>
            <person name="Dunigan D."/>
            <person name="Gurnon J."/>
            <person name="Ladunga I."/>
            <person name="Lindquist E."/>
            <person name="Lucas S."/>
            <person name="Pangilinan J."/>
            <person name="Proschold T."/>
            <person name="Salamov A."/>
            <person name="Schmutz J."/>
            <person name="Weeks D."/>
            <person name="Yamada T."/>
            <person name="Claverie J.M."/>
            <person name="Grigoriev I."/>
            <person name="Van Etten J."/>
            <person name="Lomsadze A."/>
            <person name="Borodovsky M."/>
        </authorList>
    </citation>
    <scope>NUCLEOTIDE SEQUENCE [LARGE SCALE GENOMIC DNA]</scope>
    <source>
        <strain evidence="3 4">C-169</strain>
    </source>
</reference>
<keyword evidence="1" id="KW-0560">Oxidoreductase</keyword>
<dbReference type="Pfam" id="PF00248">
    <property type="entry name" value="Aldo_ket_red"/>
    <property type="match status" value="1"/>
</dbReference>
<dbReference type="InterPro" id="IPR020471">
    <property type="entry name" value="AKR"/>
</dbReference>
<comment type="caution">
    <text evidence="3">The sequence shown here is derived from an EMBL/GenBank/DDBJ whole genome shotgun (WGS) entry which is preliminary data.</text>
</comment>
<dbReference type="eggNOG" id="KOG1575">
    <property type="taxonomic scope" value="Eukaryota"/>
</dbReference>
<dbReference type="SUPFAM" id="SSF51430">
    <property type="entry name" value="NAD(P)-linked oxidoreductase"/>
    <property type="match status" value="1"/>
</dbReference>
<organism evidence="3 4">
    <name type="scientific">Coccomyxa subellipsoidea (strain C-169)</name>
    <name type="common">Green microalga</name>
    <dbReference type="NCBI Taxonomy" id="574566"/>
    <lineage>
        <taxon>Eukaryota</taxon>
        <taxon>Viridiplantae</taxon>
        <taxon>Chlorophyta</taxon>
        <taxon>core chlorophytes</taxon>
        <taxon>Trebouxiophyceae</taxon>
        <taxon>Trebouxiophyceae incertae sedis</taxon>
        <taxon>Coccomyxaceae</taxon>
        <taxon>Coccomyxa</taxon>
        <taxon>Coccomyxa subellipsoidea</taxon>
    </lineage>
</organism>
<evidence type="ECO:0000313" key="3">
    <source>
        <dbReference type="EMBL" id="EIE18736.1"/>
    </source>
</evidence>
<dbReference type="RefSeq" id="XP_005643280.1">
    <property type="nucleotide sequence ID" value="XM_005643223.1"/>
</dbReference>
<dbReference type="InterPro" id="IPR050791">
    <property type="entry name" value="Aldo-Keto_reductase"/>
</dbReference>
<protein>
    <submittedName>
        <fullName evidence="3">Aldo/keto reductase</fullName>
    </submittedName>
</protein>
<accession>I0YK17</accession>
<dbReference type="Proteomes" id="UP000007264">
    <property type="component" value="Unassembled WGS sequence"/>
</dbReference>
<dbReference type="PANTHER" id="PTHR43625">
    <property type="entry name" value="AFLATOXIN B1 ALDEHYDE REDUCTASE"/>
    <property type="match status" value="1"/>
</dbReference>
<keyword evidence="4" id="KW-1185">Reference proteome</keyword>
<dbReference type="PRINTS" id="PR00069">
    <property type="entry name" value="ALDKETRDTASE"/>
</dbReference>
<sequence>MALTSIGVGAWSWGDRTGYWGYNSYGNYGSDENRAAFDALIDSGIGFIDTAEVYGFGKSEELTGDFMRRKGASPVIATKFAPLPWRFTSGSVVSACEASLKRLQVPSVGLYMIHWPGFALQSLANDAFVEGLARVKQAGLAQAVGVSNFREDRLRRAHQLLQDKGVVLASNQVQYSLLYRAPEKNGVLRACNELGITLIAYSPLAQGLLTGKYSPENKPGGPRSGIFTEERLRGVQPLIGLMRDIGSSHGGKSPAQVAINWTICKGVLPIPGAKNARQAAEVAGAMGW</sequence>
<dbReference type="InterPro" id="IPR023210">
    <property type="entry name" value="NADP_OxRdtase_dom"/>
</dbReference>
<dbReference type="AlphaFoldDB" id="I0YK17"/>
<evidence type="ECO:0000256" key="1">
    <source>
        <dbReference type="ARBA" id="ARBA00023002"/>
    </source>
</evidence>
<name>I0YK17_COCSC</name>
<feature type="domain" description="NADP-dependent oxidoreductase" evidence="2">
    <location>
        <begin position="6"/>
        <end position="286"/>
    </location>
</feature>